<dbReference type="GO" id="GO:0030234">
    <property type="term" value="F:enzyme regulator activity"/>
    <property type="evidence" value="ECO:0007669"/>
    <property type="project" value="InterPro"/>
</dbReference>
<evidence type="ECO:0000256" key="9">
    <source>
        <dbReference type="ARBA" id="ARBA00022490"/>
    </source>
</evidence>
<dbReference type="EC" id="3.1.1.17" evidence="7"/>
<evidence type="ECO:0000256" key="7">
    <source>
        <dbReference type="ARBA" id="ARBA00013227"/>
    </source>
</evidence>
<evidence type="ECO:0000256" key="5">
    <source>
        <dbReference type="ARBA" id="ARBA00004496"/>
    </source>
</evidence>
<evidence type="ECO:0000256" key="17">
    <source>
        <dbReference type="SAM" id="Phobius"/>
    </source>
</evidence>
<keyword evidence="9" id="KW-0963">Cytoplasm</keyword>
<feature type="binding site" evidence="15">
    <location>
        <position position="162"/>
    </location>
    <ligand>
        <name>substrate</name>
    </ligand>
</feature>
<keyword evidence="17" id="KW-0812">Transmembrane</keyword>
<comment type="cofactor">
    <cofactor evidence="4">
        <name>Mg(2+)</name>
        <dbReference type="ChEBI" id="CHEBI:18420"/>
    </cofactor>
</comment>
<keyword evidence="12" id="KW-0106">Calcium</keyword>
<evidence type="ECO:0000256" key="16">
    <source>
        <dbReference type="SAM" id="MobiDB-lite"/>
    </source>
</evidence>
<dbReference type="GO" id="GO:0005737">
    <property type="term" value="C:cytoplasm"/>
    <property type="evidence" value="ECO:0007669"/>
    <property type="project" value="UniProtKB-SubCell"/>
</dbReference>
<comment type="similarity">
    <text evidence="6">Belongs to the SMP-30/CGR1 family.</text>
</comment>
<protein>
    <recommendedName>
        <fullName evidence="8">Regucalcin</fullName>
        <ecNumber evidence="7">3.1.1.17</ecNumber>
    </recommendedName>
    <alternativeName>
        <fullName evidence="13">Gluconolactonase</fullName>
    </alternativeName>
</protein>
<dbReference type="PANTHER" id="PTHR10907:SF47">
    <property type="entry name" value="REGUCALCIN"/>
    <property type="match status" value="1"/>
</dbReference>
<dbReference type="GO" id="GO:0004341">
    <property type="term" value="F:gluconolactonase activity"/>
    <property type="evidence" value="ECO:0007669"/>
    <property type="project" value="UniProtKB-EC"/>
</dbReference>
<comment type="cofactor">
    <cofactor evidence="15">
        <name>Zn(2+)</name>
        <dbReference type="ChEBI" id="CHEBI:29105"/>
    </cofactor>
    <text evidence="15">Binds 1 divalent metal cation per subunit.</text>
</comment>
<evidence type="ECO:0000256" key="11">
    <source>
        <dbReference type="ARBA" id="ARBA00022801"/>
    </source>
</evidence>
<evidence type="ECO:0000256" key="13">
    <source>
        <dbReference type="ARBA" id="ARBA00032464"/>
    </source>
</evidence>
<keyword evidence="11" id="KW-0378">Hydrolase</keyword>
<accession>A0A6P9A4I3</accession>
<dbReference type="PRINTS" id="PR01790">
    <property type="entry name" value="SMP30FAMILY"/>
</dbReference>
<dbReference type="RefSeq" id="XP_034252823.1">
    <property type="nucleotide sequence ID" value="XM_034396932.1"/>
</dbReference>
<keyword evidence="17" id="KW-1133">Transmembrane helix</keyword>
<keyword evidence="17" id="KW-0472">Membrane</keyword>
<organism evidence="20">
    <name type="scientific">Thrips palmi</name>
    <name type="common">Melon thrips</name>
    <dbReference type="NCBI Taxonomy" id="161013"/>
    <lineage>
        <taxon>Eukaryota</taxon>
        <taxon>Metazoa</taxon>
        <taxon>Ecdysozoa</taxon>
        <taxon>Arthropoda</taxon>
        <taxon>Hexapoda</taxon>
        <taxon>Insecta</taxon>
        <taxon>Pterygota</taxon>
        <taxon>Neoptera</taxon>
        <taxon>Paraneoptera</taxon>
        <taxon>Thysanoptera</taxon>
        <taxon>Terebrantia</taxon>
        <taxon>Thripoidea</taxon>
        <taxon>Thripidae</taxon>
        <taxon>Thrips</taxon>
    </lineage>
</organism>
<dbReference type="GeneID" id="117652199"/>
<evidence type="ECO:0000256" key="3">
    <source>
        <dbReference type="ARBA" id="ARBA00001936"/>
    </source>
</evidence>
<feature type="binding site" evidence="15">
    <location>
        <position position="164"/>
    </location>
    <ligand>
        <name>substrate</name>
    </ligand>
</feature>
<evidence type="ECO:0000256" key="2">
    <source>
        <dbReference type="ARBA" id="ARBA00001913"/>
    </source>
</evidence>
<dbReference type="PANTHER" id="PTHR10907">
    <property type="entry name" value="REGUCALCIN"/>
    <property type="match status" value="1"/>
</dbReference>
<feature type="domain" description="SMP-30/Gluconolactonase/LRE-like region" evidence="18">
    <location>
        <begin position="65"/>
        <end position="340"/>
    </location>
</feature>
<comment type="cofactor">
    <cofactor evidence="3">
        <name>Mn(2+)</name>
        <dbReference type="ChEBI" id="CHEBI:29035"/>
    </cofactor>
</comment>
<evidence type="ECO:0000313" key="20">
    <source>
        <dbReference type="RefSeq" id="XP_034252823.1"/>
    </source>
</evidence>
<dbReference type="Pfam" id="PF08450">
    <property type="entry name" value="SGL"/>
    <property type="match status" value="1"/>
</dbReference>
<feature type="transmembrane region" description="Helical" evidence="17">
    <location>
        <begin position="381"/>
        <end position="405"/>
    </location>
</feature>
<name>A0A6P9A4I3_THRPL</name>
<dbReference type="SUPFAM" id="SSF63829">
    <property type="entry name" value="Calcium-dependent phosphotriesterase"/>
    <property type="match status" value="1"/>
</dbReference>
<feature type="binding site" evidence="15">
    <location>
        <position position="229"/>
    </location>
    <ligand>
        <name>a divalent metal cation</name>
        <dbReference type="ChEBI" id="CHEBI:60240"/>
    </ligand>
</feature>
<dbReference type="InterPro" id="IPR008367">
    <property type="entry name" value="Regucalcin"/>
</dbReference>
<evidence type="ECO:0000256" key="8">
    <source>
        <dbReference type="ARBA" id="ARBA00016808"/>
    </source>
</evidence>
<dbReference type="GO" id="GO:0019853">
    <property type="term" value="P:L-ascorbic acid biosynthetic process"/>
    <property type="evidence" value="ECO:0007669"/>
    <property type="project" value="TreeGrafter"/>
</dbReference>
<keyword evidence="19" id="KW-1185">Reference proteome</keyword>
<dbReference type="InterPro" id="IPR013658">
    <property type="entry name" value="SGL"/>
</dbReference>
<dbReference type="OrthoDB" id="423498at2759"/>
<evidence type="ECO:0000256" key="15">
    <source>
        <dbReference type="PIRSR" id="PIRSR605511-2"/>
    </source>
</evidence>
<comment type="cofactor">
    <cofactor evidence="2">
        <name>Ca(2+)</name>
        <dbReference type="ChEBI" id="CHEBI:29108"/>
    </cofactor>
</comment>
<evidence type="ECO:0000256" key="14">
    <source>
        <dbReference type="PIRSR" id="PIRSR605511-1"/>
    </source>
</evidence>
<dbReference type="Proteomes" id="UP000515158">
    <property type="component" value="Unplaced"/>
</dbReference>
<dbReference type="AlphaFoldDB" id="A0A6P9A4I3"/>
<evidence type="ECO:0000259" key="18">
    <source>
        <dbReference type="Pfam" id="PF08450"/>
    </source>
</evidence>
<keyword evidence="10 15" id="KW-0479">Metal-binding</keyword>
<evidence type="ECO:0000256" key="12">
    <source>
        <dbReference type="ARBA" id="ARBA00022837"/>
    </source>
</evidence>
<feature type="binding site" evidence="15">
    <location>
        <position position="66"/>
    </location>
    <ligand>
        <name>a divalent metal cation</name>
        <dbReference type="ChEBI" id="CHEBI:60240"/>
    </ligand>
</feature>
<evidence type="ECO:0000313" key="19">
    <source>
        <dbReference type="Proteomes" id="UP000515158"/>
    </source>
</evidence>
<evidence type="ECO:0000256" key="4">
    <source>
        <dbReference type="ARBA" id="ARBA00001946"/>
    </source>
</evidence>
<dbReference type="PRINTS" id="PR01791">
    <property type="entry name" value="REGUCALCIN"/>
</dbReference>
<feature type="transmembrane region" description="Helical" evidence="17">
    <location>
        <begin position="31"/>
        <end position="50"/>
    </location>
</feature>
<sequence>MQRSPLVIHSVGVHASGRNTQHFTMAGQRSGIVLAAVAALSALCGLWGSVASYEIKAVTRPVIMSESPFWDDESSTVIFVDVIGKEVLRYDPSSGELKSISFKNQTGRVTPAVPVRGSSQLLVGVGRVVHLVDVDWGAAGAAAAIRKDEPLVEVEAKMPGNRFNDGKADKEGRLWIGTMDDSRTSRRRRRRRSDTNKGELFRFDLHRHPEKGYYINTTCAVNDGLVIPNGMAWTRDNKGFYLADSEKSVVYRFDYSNKEGRISNRTVAFNFSDYGVPGAPDGLTMDVDGNLWIACVHGGRVIKVDPHTGKLLLTIKMGVTNVSAAEWGGANRDVLYVTSAKYQMDDKQLADEPNAGCMFAITGLGTRGLPNMPFAATSRSWAMRLSASWSLLSLTLFLSVFAALLH</sequence>
<dbReference type="InterPro" id="IPR011042">
    <property type="entry name" value="6-blade_b-propeller_TolB-like"/>
</dbReference>
<evidence type="ECO:0000256" key="6">
    <source>
        <dbReference type="ARBA" id="ARBA00008853"/>
    </source>
</evidence>
<feature type="region of interest" description="Disordered" evidence="16">
    <location>
        <begin position="174"/>
        <end position="193"/>
    </location>
</feature>
<dbReference type="KEGG" id="tpal:117652199"/>
<feature type="active site" description="Proton donor/acceptor" evidence="14">
    <location>
        <position position="281"/>
    </location>
</feature>
<evidence type="ECO:0000256" key="1">
    <source>
        <dbReference type="ARBA" id="ARBA00001589"/>
    </source>
</evidence>
<evidence type="ECO:0000256" key="10">
    <source>
        <dbReference type="ARBA" id="ARBA00022723"/>
    </source>
</evidence>
<dbReference type="Gene3D" id="2.120.10.30">
    <property type="entry name" value="TolB, C-terminal domain"/>
    <property type="match status" value="1"/>
</dbReference>
<proteinExistence type="inferred from homology"/>
<comment type="subcellular location">
    <subcellularLocation>
        <location evidence="5">Cytoplasm</location>
    </subcellularLocation>
</comment>
<dbReference type="GO" id="GO:0005509">
    <property type="term" value="F:calcium ion binding"/>
    <property type="evidence" value="ECO:0007669"/>
    <property type="project" value="InterPro"/>
</dbReference>
<comment type="catalytic activity">
    <reaction evidence="1">
        <text>D-glucono-1,5-lactone + H2O = D-gluconate + H(+)</text>
        <dbReference type="Rhea" id="RHEA:10440"/>
        <dbReference type="ChEBI" id="CHEBI:15377"/>
        <dbReference type="ChEBI" id="CHEBI:15378"/>
        <dbReference type="ChEBI" id="CHEBI:16217"/>
        <dbReference type="ChEBI" id="CHEBI:18391"/>
        <dbReference type="EC" id="3.1.1.17"/>
    </reaction>
</comment>
<dbReference type="InParanoid" id="A0A6P9A4I3"/>
<reference evidence="20" key="1">
    <citation type="submission" date="2025-08" db="UniProtKB">
        <authorList>
            <consortium name="RefSeq"/>
        </authorList>
    </citation>
    <scope>IDENTIFICATION</scope>
    <source>
        <tissue evidence="20">Total insect</tissue>
    </source>
</reference>
<dbReference type="InterPro" id="IPR005511">
    <property type="entry name" value="SMP-30"/>
</dbReference>
<feature type="binding site" evidence="15">
    <location>
        <position position="281"/>
    </location>
    <ligand>
        <name>a divalent metal cation</name>
        <dbReference type="ChEBI" id="CHEBI:60240"/>
    </ligand>
</feature>
<keyword evidence="15" id="KW-0862">Zinc</keyword>
<gene>
    <name evidence="20" type="primary">LOC117652199</name>
</gene>